<dbReference type="KEGG" id="hqi:H9L05_06260"/>
<dbReference type="InterPro" id="IPR036736">
    <property type="entry name" value="ACP-like_sf"/>
</dbReference>
<accession>A0A7H0GY64</accession>
<evidence type="ECO:0000313" key="3">
    <source>
        <dbReference type="Proteomes" id="UP000516093"/>
    </source>
</evidence>
<sequence length="88" mass="10082">MLPIQQQVYSYLPIKPTLAAKPSNDSRFGEDLGMDQIDFFELVIRLENLYHVRIPDTELEQVKTVQQLISCLNDQLVGQKWGCSVLMA</sequence>
<feature type="domain" description="Carrier" evidence="1">
    <location>
        <begin position="1"/>
        <end position="76"/>
    </location>
</feature>
<dbReference type="InterPro" id="IPR009081">
    <property type="entry name" value="PP-bd_ACP"/>
</dbReference>
<organism evidence="2 3">
    <name type="scientific">Hymenobacter qilianensis</name>
    <dbReference type="NCBI Taxonomy" id="1385715"/>
    <lineage>
        <taxon>Bacteria</taxon>
        <taxon>Pseudomonadati</taxon>
        <taxon>Bacteroidota</taxon>
        <taxon>Cytophagia</taxon>
        <taxon>Cytophagales</taxon>
        <taxon>Hymenobacteraceae</taxon>
        <taxon>Hymenobacter</taxon>
    </lineage>
</organism>
<dbReference type="Gene3D" id="1.10.1200.10">
    <property type="entry name" value="ACP-like"/>
    <property type="match status" value="1"/>
</dbReference>
<dbReference type="EMBL" id="CP060784">
    <property type="protein sequence ID" value="QNP53230.1"/>
    <property type="molecule type" value="Genomic_DNA"/>
</dbReference>
<dbReference type="RefSeq" id="WP_187733450.1">
    <property type="nucleotide sequence ID" value="NZ_BMFN01000001.1"/>
</dbReference>
<proteinExistence type="predicted"/>
<keyword evidence="3" id="KW-1185">Reference proteome</keyword>
<name>A0A7H0GY64_9BACT</name>
<evidence type="ECO:0000313" key="2">
    <source>
        <dbReference type="EMBL" id="QNP53230.1"/>
    </source>
</evidence>
<dbReference type="Pfam" id="PF00550">
    <property type="entry name" value="PP-binding"/>
    <property type="match status" value="1"/>
</dbReference>
<dbReference type="PROSITE" id="PS50075">
    <property type="entry name" value="CARRIER"/>
    <property type="match status" value="1"/>
</dbReference>
<dbReference type="Proteomes" id="UP000516093">
    <property type="component" value="Chromosome"/>
</dbReference>
<gene>
    <name evidence="2" type="ORF">H9L05_06260</name>
</gene>
<evidence type="ECO:0000259" key="1">
    <source>
        <dbReference type="PROSITE" id="PS50075"/>
    </source>
</evidence>
<dbReference type="SUPFAM" id="SSF47336">
    <property type="entry name" value="ACP-like"/>
    <property type="match status" value="1"/>
</dbReference>
<reference evidence="2 3" key="1">
    <citation type="submission" date="2020-08" db="EMBL/GenBank/DDBJ databases">
        <title>Genome sequence of Hymenobacter qilianensis JCM 19763T.</title>
        <authorList>
            <person name="Hyun D.-W."/>
            <person name="Bae J.-W."/>
        </authorList>
    </citation>
    <scope>NUCLEOTIDE SEQUENCE [LARGE SCALE GENOMIC DNA]</scope>
    <source>
        <strain evidence="2 3">JCM 19763</strain>
    </source>
</reference>
<protein>
    <submittedName>
        <fullName evidence="2">Acyl carrier protein</fullName>
    </submittedName>
</protein>
<dbReference type="AlphaFoldDB" id="A0A7H0GY64"/>